<keyword evidence="5" id="KW-1185">Reference proteome</keyword>
<accession>A0A011LYG0</accession>
<reference evidence="3 5" key="1">
    <citation type="journal article" date="2014" name="Genome Announc.">
        <title>Genome Sequence of a Presumptive Mannheimia haemolytica Strain with an A1/A6-Cross-Reactive Serotype from a White-Tailed Deer (Odocoileus virginianus).</title>
        <authorList>
            <person name="Lawrence P.K."/>
            <person name="Bey R.F."/>
            <person name="Wiener B."/>
            <person name="Kittichotirat W."/>
            <person name="Bumgarner R.E."/>
        </authorList>
    </citation>
    <scope>NUCLEOTIDE SEQUENCE [LARGE SCALE GENOMIC DNA]</scope>
    <source>
        <strain evidence="3 5">PKL10</strain>
    </source>
</reference>
<reference evidence="4 6" key="2">
    <citation type="submission" date="2016-03" db="EMBL/GenBank/DDBJ databases">
        <authorList>
            <person name="Bojesen A.M."/>
            <person name="Planet P."/>
            <person name="Hansen M.J."/>
        </authorList>
    </citation>
    <scope>NUCLEOTIDE SEQUENCE [LARGE SCALE GENOMIC DNA]</scope>
    <source>
        <strain evidence="4 6">B 234/94</strain>
    </source>
</reference>
<dbReference type="EMBL" id="JANJ01000004">
    <property type="protein sequence ID" value="EXI62263.1"/>
    <property type="molecule type" value="Genomic_DNA"/>
</dbReference>
<evidence type="ECO:0000256" key="1">
    <source>
        <dbReference type="ARBA" id="ARBA00093464"/>
    </source>
</evidence>
<protein>
    <recommendedName>
        <fullName evidence="2">Macrodomain Ori protein</fullName>
    </recommendedName>
</protein>
<dbReference type="InterPro" id="IPR007335">
    <property type="entry name" value="DUF413"/>
</dbReference>
<dbReference type="Pfam" id="PF04219">
    <property type="entry name" value="DUF413"/>
    <property type="match status" value="1"/>
</dbReference>
<name>A0A011LYG0_9PAST</name>
<evidence type="ECO:0000313" key="4">
    <source>
        <dbReference type="EMBL" id="QIM67465.1"/>
    </source>
</evidence>
<dbReference type="NCBIfam" id="NF008252">
    <property type="entry name" value="PRK11027.1-2"/>
    <property type="match status" value="1"/>
</dbReference>
<dbReference type="STRING" id="1122190.GCA_000621105_02098"/>
<dbReference type="OrthoDB" id="6400110at2"/>
<dbReference type="KEGG" id="mgra:A4G16_08880"/>
<evidence type="ECO:0000313" key="6">
    <source>
        <dbReference type="Proteomes" id="UP000501366"/>
    </source>
</evidence>
<dbReference type="Proteomes" id="UP000501366">
    <property type="component" value="Chromosome"/>
</dbReference>
<gene>
    <name evidence="4" type="ORF">A4G16_08880</name>
    <name evidence="3" type="ORF">AK33_05960</name>
</gene>
<comment type="similarity">
    <text evidence="1">Belongs to the MaoP family.</text>
</comment>
<proteinExistence type="inferred from homology"/>
<dbReference type="Proteomes" id="UP000054123">
    <property type="component" value="Unassembled WGS sequence"/>
</dbReference>
<evidence type="ECO:0000256" key="2">
    <source>
        <dbReference type="ARBA" id="ARBA00093628"/>
    </source>
</evidence>
<evidence type="ECO:0000313" key="5">
    <source>
        <dbReference type="Proteomes" id="UP000054123"/>
    </source>
</evidence>
<evidence type="ECO:0000313" key="3">
    <source>
        <dbReference type="EMBL" id="EXI62263.1"/>
    </source>
</evidence>
<organism evidence="3 5">
    <name type="scientific">Mannheimia granulomatis</name>
    <dbReference type="NCBI Taxonomy" id="85402"/>
    <lineage>
        <taxon>Bacteria</taxon>
        <taxon>Pseudomonadati</taxon>
        <taxon>Pseudomonadota</taxon>
        <taxon>Gammaproteobacteria</taxon>
        <taxon>Pasteurellales</taxon>
        <taxon>Pasteurellaceae</taxon>
        <taxon>Mannheimia</taxon>
    </lineage>
</organism>
<dbReference type="AlphaFoldDB" id="A0A011LYG0"/>
<dbReference type="EMBL" id="CP015030">
    <property type="protein sequence ID" value="QIM67465.1"/>
    <property type="molecule type" value="Genomic_DNA"/>
</dbReference>
<sequence>MADSFSVTRRFFDDKNYPRGFSRHGDYTIRESQTLEQFGQACLALETGERKPATAEEKRFVAVMKGEETAESIIEKAWLKYRSLTSASKRIYTLSGNAGSDVGDDFSAAE</sequence>
<dbReference type="PATRIC" id="fig|1450449.3.peg.1164"/>
<dbReference type="RefSeq" id="WP_027073910.1">
    <property type="nucleotide sequence ID" value="NZ_AVSP01000014.1"/>
</dbReference>